<feature type="region of interest" description="Disordered" evidence="1">
    <location>
        <begin position="21"/>
        <end position="43"/>
    </location>
</feature>
<dbReference type="AlphaFoldDB" id="A0A9W8GQ62"/>
<protein>
    <submittedName>
        <fullName evidence="2">Uncharacterized protein</fullName>
    </submittedName>
</protein>
<dbReference type="EMBL" id="JANBTX010000006">
    <property type="protein sequence ID" value="KAJ2690891.1"/>
    <property type="molecule type" value="Genomic_DNA"/>
</dbReference>
<keyword evidence="3" id="KW-1185">Reference proteome</keyword>
<name>A0A9W8GQ62_9FUNG</name>
<evidence type="ECO:0000256" key="1">
    <source>
        <dbReference type="SAM" id="MobiDB-lite"/>
    </source>
</evidence>
<dbReference type="Proteomes" id="UP001151516">
    <property type="component" value="Unassembled WGS sequence"/>
</dbReference>
<gene>
    <name evidence="2" type="ORF">IWW39_000400</name>
</gene>
<proteinExistence type="predicted"/>
<reference evidence="2" key="1">
    <citation type="submission" date="2022-07" db="EMBL/GenBank/DDBJ databases">
        <title>Phylogenomic reconstructions and comparative analyses of Kickxellomycotina fungi.</title>
        <authorList>
            <person name="Reynolds N.K."/>
            <person name="Stajich J.E."/>
            <person name="Barry K."/>
            <person name="Grigoriev I.V."/>
            <person name="Crous P."/>
            <person name="Smith M.E."/>
        </authorList>
    </citation>
    <scope>NUCLEOTIDE SEQUENCE</scope>
    <source>
        <strain evidence="2">CBS 109367</strain>
    </source>
</reference>
<accession>A0A9W8GQ62</accession>
<evidence type="ECO:0000313" key="2">
    <source>
        <dbReference type="EMBL" id="KAJ2690891.1"/>
    </source>
</evidence>
<evidence type="ECO:0000313" key="3">
    <source>
        <dbReference type="Proteomes" id="UP001151516"/>
    </source>
</evidence>
<organism evidence="2 3">
    <name type="scientific">Coemansia spiralis</name>
    <dbReference type="NCBI Taxonomy" id="417178"/>
    <lineage>
        <taxon>Eukaryota</taxon>
        <taxon>Fungi</taxon>
        <taxon>Fungi incertae sedis</taxon>
        <taxon>Zoopagomycota</taxon>
        <taxon>Kickxellomycotina</taxon>
        <taxon>Kickxellomycetes</taxon>
        <taxon>Kickxellales</taxon>
        <taxon>Kickxellaceae</taxon>
        <taxon>Coemansia</taxon>
    </lineage>
</organism>
<sequence>MAAAAGAVASLPGLPAVAEDQGAAALDDSQDEAVGTSHATPAHLDTDRRLAQYFSLASEAERRRRKEHKDEFNASMEEFWATLDRNLAAYYSRRTTIVAD</sequence>
<comment type="caution">
    <text evidence="2">The sequence shown here is derived from an EMBL/GenBank/DDBJ whole genome shotgun (WGS) entry which is preliminary data.</text>
</comment>